<dbReference type="EMBL" id="GBXM01074049">
    <property type="protein sequence ID" value="JAH34528.1"/>
    <property type="molecule type" value="Transcribed_RNA"/>
</dbReference>
<reference evidence="1" key="1">
    <citation type="submission" date="2014-11" db="EMBL/GenBank/DDBJ databases">
        <authorList>
            <person name="Amaro Gonzalez C."/>
        </authorList>
    </citation>
    <scope>NUCLEOTIDE SEQUENCE</scope>
</reference>
<organism evidence="1">
    <name type="scientific">Anguilla anguilla</name>
    <name type="common">European freshwater eel</name>
    <name type="synonym">Muraena anguilla</name>
    <dbReference type="NCBI Taxonomy" id="7936"/>
    <lineage>
        <taxon>Eukaryota</taxon>
        <taxon>Metazoa</taxon>
        <taxon>Chordata</taxon>
        <taxon>Craniata</taxon>
        <taxon>Vertebrata</taxon>
        <taxon>Euteleostomi</taxon>
        <taxon>Actinopterygii</taxon>
        <taxon>Neopterygii</taxon>
        <taxon>Teleostei</taxon>
        <taxon>Anguilliformes</taxon>
        <taxon>Anguillidae</taxon>
        <taxon>Anguilla</taxon>
    </lineage>
</organism>
<evidence type="ECO:0000313" key="1">
    <source>
        <dbReference type="EMBL" id="JAH34528.1"/>
    </source>
</evidence>
<name>A0A0E9S1Y1_ANGAN</name>
<reference evidence="1" key="2">
    <citation type="journal article" date="2015" name="Fish Shellfish Immunol.">
        <title>Early steps in the European eel (Anguilla anguilla)-Vibrio vulnificus interaction in the gills: Role of the RtxA13 toxin.</title>
        <authorList>
            <person name="Callol A."/>
            <person name="Pajuelo D."/>
            <person name="Ebbesson L."/>
            <person name="Teles M."/>
            <person name="MacKenzie S."/>
            <person name="Amaro C."/>
        </authorList>
    </citation>
    <scope>NUCLEOTIDE SEQUENCE</scope>
</reference>
<sequence length="18" mass="2167">MSEFCGDPRHTRYTPLTR</sequence>
<proteinExistence type="predicted"/>
<protein>
    <submittedName>
        <fullName evidence="1">Uncharacterized protein</fullName>
    </submittedName>
</protein>
<dbReference type="AlphaFoldDB" id="A0A0E9S1Y1"/>
<accession>A0A0E9S1Y1</accession>